<protein>
    <submittedName>
        <fullName evidence="1">Uncharacterized protein</fullName>
    </submittedName>
</protein>
<proteinExistence type="predicted"/>
<keyword evidence="2" id="KW-1185">Reference proteome</keyword>
<gene>
    <name evidence="1" type="ORF">AADG42_11980</name>
</gene>
<dbReference type="RefSeq" id="WP_425309446.1">
    <property type="nucleotide sequence ID" value="NZ_CP154795.1"/>
</dbReference>
<name>A0ABZ3FTF2_9ACTN</name>
<evidence type="ECO:0000313" key="2">
    <source>
        <dbReference type="Proteomes" id="UP001442841"/>
    </source>
</evidence>
<evidence type="ECO:0000313" key="1">
    <source>
        <dbReference type="EMBL" id="XAN07990.1"/>
    </source>
</evidence>
<dbReference type="Proteomes" id="UP001442841">
    <property type="component" value="Chromosome"/>
</dbReference>
<reference evidence="1 2" key="1">
    <citation type="submission" date="2024-04" db="EMBL/GenBank/DDBJ databases">
        <title>Isolation of an actinomycete strain from pig manure.</title>
        <authorList>
            <person name="Gong T."/>
            <person name="Yu Z."/>
            <person name="An M."/>
            <person name="Wei C."/>
            <person name="Yang W."/>
            <person name="Liu L."/>
        </authorList>
    </citation>
    <scope>NUCLEOTIDE SEQUENCE [LARGE SCALE GENOMIC DNA]</scope>
    <source>
        <strain evidence="1 2">ZF39</strain>
    </source>
</reference>
<organism evidence="1 2">
    <name type="scientific">Ammonicoccus fulvus</name>
    <dbReference type="NCBI Taxonomy" id="3138240"/>
    <lineage>
        <taxon>Bacteria</taxon>
        <taxon>Bacillati</taxon>
        <taxon>Actinomycetota</taxon>
        <taxon>Actinomycetes</taxon>
        <taxon>Propionibacteriales</taxon>
        <taxon>Propionibacteriaceae</taxon>
        <taxon>Ammonicoccus</taxon>
    </lineage>
</organism>
<dbReference type="EMBL" id="CP154795">
    <property type="protein sequence ID" value="XAN07990.1"/>
    <property type="molecule type" value="Genomic_DNA"/>
</dbReference>
<sequence length="227" mass="25397">MLAQVRGPWDPALDAMWELPLGHRALERGLEDVDQWLTDAAPGRGRAGAIAAWVGGILALVVVQRGVEQRQVLPLLKGRGQATPLEPFPELYADLARRELVVHRYLRDWLARPTPASAHPLREWLGDYRRCLKAYLSAREDVLLPLVALRLSAAEWAGVRRAIARATPQAHRSLALGLVLRGSTPEQAASSLERLSGRERLFWYAIGRVRFRSTMDRLEGRGRGVRV</sequence>
<accession>A0ABZ3FTF2</accession>